<organism evidence="2 3">
    <name type="scientific">Trichinella murrelli</name>
    <dbReference type="NCBI Taxonomy" id="144512"/>
    <lineage>
        <taxon>Eukaryota</taxon>
        <taxon>Metazoa</taxon>
        <taxon>Ecdysozoa</taxon>
        <taxon>Nematoda</taxon>
        <taxon>Enoplea</taxon>
        <taxon>Dorylaimia</taxon>
        <taxon>Trichinellida</taxon>
        <taxon>Trichinellidae</taxon>
        <taxon>Trichinella</taxon>
    </lineage>
</organism>
<feature type="region of interest" description="Disordered" evidence="1">
    <location>
        <begin position="450"/>
        <end position="493"/>
    </location>
</feature>
<evidence type="ECO:0000256" key="1">
    <source>
        <dbReference type="SAM" id="MobiDB-lite"/>
    </source>
</evidence>
<evidence type="ECO:0000313" key="3">
    <source>
        <dbReference type="Proteomes" id="UP000055048"/>
    </source>
</evidence>
<feature type="compositionally biased region" description="Acidic residues" evidence="1">
    <location>
        <begin position="455"/>
        <end position="469"/>
    </location>
</feature>
<feature type="compositionally biased region" description="Low complexity" evidence="1">
    <location>
        <begin position="218"/>
        <end position="227"/>
    </location>
</feature>
<name>A0A0V0U483_9BILA</name>
<feature type="region of interest" description="Disordered" evidence="1">
    <location>
        <begin position="60"/>
        <end position="262"/>
    </location>
</feature>
<sequence length="514" mass="57286">MKVLVVSEMLEHSSRIYRRHLGLRDVLPDFGTKRRPSLEAVRRRSVKWFVRSSDSRVAASMRSAKTPALKSGRRRGKEVTDEGQTERIERRRGSRDSTSATDLGTRMVTRGRKKLMEASVREAVHHEEPSTSTVVVDVVKPTKKITGRTARRTRRAPSGDGQRRESGPSGAICGQADSYSGNAVTDRAEAKSRRSPNVMNAGQPTVKASTPSPPTTIPTPSSSPRTPCLSKRGARSKIPSTPDTPSTSGGSGKQRVSVSPLLRTEKLPDLEVLQRTEEQVTVRATFPIAQAVICPLGCEKPYTAVRPDGQFAHQTLTRHFVRVHNCHSVQWHYRCRNCNTDFLPADHRYPLRVVNTHVRSCVSRWEITRKLGESEDLHGVRCDLCDYVGVSKRAVGMHRRRHANEYIMQNTGTAAQIEALSKQVGEIRVAGDYSQFKFGKRVRQYVAPTQRRDGLDDEDVREAEEEEVPAESRTILGEPSTATAIGADRAEQPLQRKPPVYKLRAITALVFQSC</sequence>
<protein>
    <submittedName>
        <fullName evidence="2">Uncharacterized protein</fullName>
    </submittedName>
</protein>
<evidence type="ECO:0000313" key="2">
    <source>
        <dbReference type="EMBL" id="KRX46074.1"/>
    </source>
</evidence>
<feature type="compositionally biased region" description="Basic and acidic residues" evidence="1">
    <location>
        <begin position="114"/>
        <end position="129"/>
    </location>
</feature>
<dbReference type="STRING" id="144512.A0A0V0U483"/>
<accession>A0A0V0U483</accession>
<dbReference type="AlphaFoldDB" id="A0A0V0U483"/>
<proteinExistence type="predicted"/>
<keyword evidence="3" id="KW-1185">Reference proteome</keyword>
<feature type="compositionally biased region" description="Low complexity" evidence="1">
    <location>
        <begin position="130"/>
        <end position="139"/>
    </location>
</feature>
<feature type="compositionally biased region" description="Basic residues" evidence="1">
    <location>
        <begin position="141"/>
        <end position="155"/>
    </location>
</feature>
<dbReference type="OrthoDB" id="5933477at2759"/>
<dbReference type="Proteomes" id="UP000055048">
    <property type="component" value="Unassembled WGS sequence"/>
</dbReference>
<feature type="compositionally biased region" description="Basic and acidic residues" evidence="1">
    <location>
        <begin position="77"/>
        <end position="95"/>
    </location>
</feature>
<feature type="compositionally biased region" description="Polar residues" evidence="1">
    <location>
        <begin position="195"/>
        <end position="208"/>
    </location>
</feature>
<gene>
    <name evidence="2" type="ORF">T05_3150</name>
</gene>
<reference evidence="2 3" key="1">
    <citation type="submission" date="2015-01" db="EMBL/GenBank/DDBJ databases">
        <title>Evolution of Trichinella species and genotypes.</title>
        <authorList>
            <person name="Korhonen P.K."/>
            <person name="Edoardo P."/>
            <person name="Giuseppe L.R."/>
            <person name="Gasser R.B."/>
        </authorList>
    </citation>
    <scope>NUCLEOTIDE SEQUENCE [LARGE SCALE GENOMIC DNA]</scope>
    <source>
        <strain evidence="2">ISS417</strain>
    </source>
</reference>
<comment type="caution">
    <text evidence="2">The sequence shown here is derived from an EMBL/GenBank/DDBJ whole genome shotgun (WGS) entry which is preliminary data.</text>
</comment>
<dbReference type="EMBL" id="JYDJ01000065">
    <property type="protein sequence ID" value="KRX46074.1"/>
    <property type="molecule type" value="Genomic_DNA"/>
</dbReference>
<feature type="compositionally biased region" description="Low complexity" evidence="1">
    <location>
        <begin position="239"/>
        <end position="248"/>
    </location>
</feature>